<dbReference type="Pfam" id="PF10551">
    <property type="entry name" value="MULE"/>
    <property type="match status" value="1"/>
</dbReference>
<dbReference type="GO" id="GO:0008270">
    <property type="term" value="F:zinc ion binding"/>
    <property type="evidence" value="ECO:0007669"/>
    <property type="project" value="UniProtKB-UniRule"/>
</dbReference>
<dbReference type="GO" id="GO:0006355">
    <property type="term" value="P:regulation of DNA-templated transcription"/>
    <property type="evidence" value="ECO:0007669"/>
    <property type="project" value="UniProtKB-UniRule"/>
</dbReference>
<dbReference type="InterPro" id="IPR007527">
    <property type="entry name" value="Znf_SWIM"/>
</dbReference>
<evidence type="ECO:0000256" key="4">
    <source>
        <dbReference type="ARBA" id="ARBA00022833"/>
    </source>
</evidence>
<dbReference type="PANTHER" id="PTHR31669">
    <property type="entry name" value="PROTEIN FAR1-RELATED SEQUENCE 10-RELATED"/>
    <property type="match status" value="1"/>
</dbReference>
<name>A0AAV6NJZ4_9ROSI</name>
<keyword evidence="6" id="KW-0539">Nucleus</keyword>
<evidence type="ECO:0000313" key="9">
    <source>
        <dbReference type="Proteomes" id="UP000685013"/>
    </source>
</evidence>
<evidence type="ECO:0000256" key="5">
    <source>
        <dbReference type="PROSITE-ProRule" id="PRU00325"/>
    </source>
</evidence>
<dbReference type="InterPro" id="IPR004330">
    <property type="entry name" value="FAR1_DNA_bnd_dom"/>
</dbReference>
<dbReference type="AlphaFoldDB" id="A0AAV6NJZ4"/>
<feature type="non-terminal residue" evidence="8">
    <location>
        <position position="1"/>
    </location>
</feature>
<comment type="subcellular location">
    <subcellularLocation>
        <location evidence="6">Nucleus</location>
    </subcellularLocation>
</comment>
<evidence type="ECO:0000256" key="1">
    <source>
        <dbReference type="ARBA" id="ARBA00005889"/>
    </source>
</evidence>
<comment type="caution">
    <text evidence="8">The sequence shown here is derived from an EMBL/GenBank/DDBJ whole genome shotgun (WGS) entry which is preliminary data.</text>
</comment>
<dbReference type="GO" id="GO:0005634">
    <property type="term" value="C:nucleus"/>
    <property type="evidence" value="ECO:0007669"/>
    <property type="project" value="UniProtKB-SubCell"/>
</dbReference>
<keyword evidence="2 6" id="KW-0479">Metal-binding</keyword>
<evidence type="ECO:0000259" key="7">
    <source>
        <dbReference type="PROSITE" id="PS50966"/>
    </source>
</evidence>
<reference evidence="8 9" key="1">
    <citation type="journal article" date="2021" name="Hortic Res">
        <title>The domestication of Cucurbita argyrosperma as revealed by the genome of its wild relative.</title>
        <authorList>
            <person name="Barrera-Redondo J."/>
            <person name="Sanchez-de la Vega G."/>
            <person name="Aguirre-Liguori J.A."/>
            <person name="Castellanos-Morales G."/>
            <person name="Gutierrez-Guerrero Y.T."/>
            <person name="Aguirre-Dugua X."/>
            <person name="Aguirre-Planter E."/>
            <person name="Tenaillon M.I."/>
            <person name="Lira-Saade R."/>
            <person name="Eguiarte L.E."/>
        </authorList>
    </citation>
    <scope>NUCLEOTIDE SEQUENCE [LARGE SCALE GENOMIC DNA]</scope>
    <source>
        <strain evidence="8">JBR-2021</strain>
    </source>
</reference>
<evidence type="ECO:0000313" key="8">
    <source>
        <dbReference type="EMBL" id="KAG6597478.1"/>
    </source>
</evidence>
<dbReference type="InterPro" id="IPR006564">
    <property type="entry name" value="Znf_PMZ"/>
</dbReference>
<evidence type="ECO:0000256" key="3">
    <source>
        <dbReference type="ARBA" id="ARBA00022771"/>
    </source>
</evidence>
<keyword evidence="3 5" id="KW-0863">Zinc-finger</keyword>
<dbReference type="Pfam" id="PF03101">
    <property type="entry name" value="FAR1"/>
    <property type="match status" value="2"/>
</dbReference>
<comment type="similarity">
    <text evidence="1 6">Belongs to the FHY3/FAR1 family.</text>
</comment>
<dbReference type="EMBL" id="JAGKQH010000006">
    <property type="protein sequence ID" value="KAG6597478.1"/>
    <property type="molecule type" value="Genomic_DNA"/>
</dbReference>
<dbReference type="InterPro" id="IPR018289">
    <property type="entry name" value="MULE_transposase_dom"/>
</dbReference>
<dbReference type="Pfam" id="PF04434">
    <property type="entry name" value="SWIM"/>
    <property type="match status" value="1"/>
</dbReference>
<keyword evidence="4 6" id="KW-0862">Zinc</keyword>
<accession>A0AAV6NJZ4</accession>
<dbReference type="InterPro" id="IPR031052">
    <property type="entry name" value="FHY3/FAR1"/>
</dbReference>
<sequence>MMLKSIVDFPYRRAHLRRVRVGRWMGSGSLVETRTKMMKLICCNQPPLFITDALLALGSRCPADRREGIVSGVRSPCNLATLCFSLSSLMDKLLGTNLTNVTSSDTDLNNEQCENAMIVKAYPIDMVRATDELGGENDGNCMLEPFVGQEFDSSDAALNFYSSYAQRVGFKVRIGQLYRSRTDGTVSSRRFVCSKEGFQLSSRTGCPAVIRVQRRDSGMWVIDLFHKDHNHHFEHDDGGETLPTFQVKAPRSAKLTVNVSHRRKIHLFKDVEHAFSCSSGIIDSKHLNERGNVIPPRGEPCVGLEFNSANEAYQFYNAYAANAGFRIRIGQLFRSKNSGSITSRRFVCSKEGFQHPSRLGCGAFMRIKRHESGKWVVDRHKKEHNHDLEPQPETQKRNLIVSKRFTGELNGGFEGKEPVNLNYGIVIKRTRENKIGSDWYPGLFEYFQSKQAEDTGFFYAVEVENSNCMSVFWADGRSRFSCSQFGDTIILDTSYRKSAYAVPFATFFGVNHHKQPVLLACALIAEESVESFSWLLQTWLRAMSGCHPLSIIADQDKAIQQAVAQVFPRTLHCFSSWQIRKKEQDNLNMLDETFRFEYEKCIYQSQTAEEFDVGWNMLVGKYGLKDNAWFKEMYIKRNNWVPLFLRGTFFAGIPTTDNFESCFGAAFNAQTPLAEFISRYEIGLERRRDEERKESLNSLNLQGFLQTKEPVEEQCLRLYTHAVFKVFQKELLHCYRYLGFKIYEEVALSRYLVRRCENDNEKCVVTVISTNLTVNCSCKMFEYEGILCRHILRVFQILGISEIPPRYILHRWTRNAEYGTLLDVDTDGGPQELKAVMLWSLREAACKYIEAGATSLEKYKLAYEIMREGGRKLRWQR</sequence>
<feature type="domain" description="SWIM-type" evidence="7">
    <location>
        <begin position="751"/>
        <end position="799"/>
    </location>
</feature>
<organism evidence="8 9">
    <name type="scientific">Cucurbita argyrosperma subsp. sororia</name>
    <dbReference type="NCBI Taxonomy" id="37648"/>
    <lineage>
        <taxon>Eukaryota</taxon>
        <taxon>Viridiplantae</taxon>
        <taxon>Streptophyta</taxon>
        <taxon>Embryophyta</taxon>
        <taxon>Tracheophyta</taxon>
        <taxon>Spermatophyta</taxon>
        <taxon>Magnoliopsida</taxon>
        <taxon>eudicotyledons</taxon>
        <taxon>Gunneridae</taxon>
        <taxon>Pentapetalae</taxon>
        <taxon>rosids</taxon>
        <taxon>fabids</taxon>
        <taxon>Cucurbitales</taxon>
        <taxon>Cucurbitaceae</taxon>
        <taxon>Cucurbiteae</taxon>
        <taxon>Cucurbita</taxon>
    </lineage>
</organism>
<evidence type="ECO:0000256" key="6">
    <source>
        <dbReference type="RuleBase" id="RU367018"/>
    </source>
</evidence>
<comment type="function">
    <text evidence="6">Putative transcription activator involved in regulating light control of development.</text>
</comment>
<protein>
    <recommendedName>
        <fullName evidence="6">Protein FAR1-RELATED SEQUENCE</fullName>
    </recommendedName>
</protein>
<dbReference type="SMART" id="SM00575">
    <property type="entry name" value="ZnF_PMZ"/>
    <property type="match status" value="1"/>
</dbReference>
<proteinExistence type="inferred from homology"/>
<gene>
    <name evidence="8" type="primary">FRS7</name>
    <name evidence="8" type="ORF">SDJN03_10658</name>
</gene>
<dbReference type="Proteomes" id="UP000685013">
    <property type="component" value="Chromosome 6"/>
</dbReference>
<dbReference type="PANTHER" id="PTHR31669:SF149">
    <property type="entry name" value="PROTEIN FAR1-RELATED SEQUENCE 12-RELATED"/>
    <property type="match status" value="1"/>
</dbReference>
<evidence type="ECO:0000256" key="2">
    <source>
        <dbReference type="ARBA" id="ARBA00022723"/>
    </source>
</evidence>
<keyword evidence="9" id="KW-1185">Reference proteome</keyword>
<dbReference type="PROSITE" id="PS50966">
    <property type="entry name" value="ZF_SWIM"/>
    <property type="match status" value="1"/>
</dbReference>